<proteinExistence type="predicted"/>
<evidence type="ECO:0000313" key="3">
    <source>
        <dbReference type="EMBL" id="ROZ88195.1"/>
    </source>
</evidence>
<evidence type="ECO:0000259" key="2">
    <source>
        <dbReference type="Pfam" id="PF13449"/>
    </source>
</evidence>
<dbReference type="InterPro" id="IPR027372">
    <property type="entry name" value="Phytase-like_dom"/>
</dbReference>
<dbReference type="EMBL" id="RKKU01000001">
    <property type="protein sequence ID" value="ROZ88195.1"/>
    <property type="molecule type" value="Genomic_DNA"/>
</dbReference>
<evidence type="ECO:0000313" key="4">
    <source>
        <dbReference type="Proteomes" id="UP000275199"/>
    </source>
</evidence>
<sequence>MSQFVRQLALASLLFVALPVNAFERAPELALVQALPVDGMERGNLSALQYCGSQLLALSDREDQTLFVLQTIGASWQASAEHFELPKDSPSMLPVQLLAGAWLRGLSGRALDFEGLACDAQANRYLVSESQLGVLKLPPAGETAVKGQWLDLDPAVYSEGESRGLWQQVNALAEGVAIDAEAETLWLAAERQGRGLLKLQRQDDQWRCPLAGCVLLAERRFLPTDTFAPGVLNKEVLPADFSDLVLWQGKLWTLERNAHQVCRRSSVSGKRERCWSFAQTVLAEPYFYPDAPFGLAEALLINEDGIMIGLDNNDRVRPDGDSRPWIFQFELPSDWQEETKRD</sequence>
<reference evidence="3 4" key="1">
    <citation type="submission" date="2018-11" db="EMBL/GenBank/DDBJ databases">
        <authorList>
            <person name="Jang G.I."/>
            <person name="Hwang C.Y."/>
        </authorList>
    </citation>
    <scope>NUCLEOTIDE SEQUENCE [LARGE SCALE GENOMIC DNA]</scope>
    <source>
        <strain evidence="3 4">SSM26</strain>
    </source>
</reference>
<organism evidence="3 4">
    <name type="scientific">Pseudomonas neustonica</name>
    <dbReference type="NCBI Taxonomy" id="2487346"/>
    <lineage>
        <taxon>Bacteria</taxon>
        <taxon>Pseudomonadati</taxon>
        <taxon>Pseudomonadota</taxon>
        <taxon>Gammaproteobacteria</taxon>
        <taxon>Pseudomonadales</taxon>
        <taxon>Pseudomonadaceae</taxon>
        <taxon>Pseudomonas</taxon>
    </lineage>
</organism>
<evidence type="ECO:0000256" key="1">
    <source>
        <dbReference type="SAM" id="SignalP"/>
    </source>
</evidence>
<comment type="caution">
    <text evidence="3">The sequence shown here is derived from an EMBL/GenBank/DDBJ whole genome shotgun (WGS) entry which is preliminary data.</text>
</comment>
<dbReference type="Pfam" id="PF13449">
    <property type="entry name" value="Phytase-like"/>
    <property type="match status" value="1"/>
</dbReference>
<gene>
    <name evidence="3" type="ORF">EF096_00395</name>
</gene>
<keyword evidence="1" id="KW-0732">Signal</keyword>
<accession>A0ABX9XME6</accession>
<feature type="chain" id="PRO_5045699063" evidence="1">
    <location>
        <begin position="23"/>
        <end position="342"/>
    </location>
</feature>
<keyword evidence="4" id="KW-1185">Reference proteome</keyword>
<name>A0ABX9XME6_9PSED</name>
<protein>
    <submittedName>
        <fullName evidence="3">DNA topoisomerase IV</fullName>
    </submittedName>
</protein>
<dbReference type="Proteomes" id="UP000275199">
    <property type="component" value="Unassembled WGS sequence"/>
</dbReference>
<feature type="domain" description="Phytase-like" evidence="2">
    <location>
        <begin position="43"/>
        <end position="192"/>
    </location>
</feature>
<feature type="signal peptide" evidence="1">
    <location>
        <begin position="1"/>
        <end position="22"/>
    </location>
</feature>
<dbReference type="RefSeq" id="WP_123887628.1">
    <property type="nucleotide sequence ID" value="NZ_RKKU01000001.1"/>
</dbReference>